<accession>A0A502EED3</accession>
<protein>
    <submittedName>
        <fullName evidence="2">Uncharacterized protein</fullName>
    </submittedName>
</protein>
<dbReference type="Proteomes" id="UP000320095">
    <property type="component" value="Unassembled WGS sequence"/>
</dbReference>
<feature type="compositionally biased region" description="Polar residues" evidence="1">
    <location>
        <begin position="36"/>
        <end position="45"/>
    </location>
</feature>
<dbReference type="AlphaFoldDB" id="A0A502EED3"/>
<name>A0A502EED3_9MYCO</name>
<sequence>MGAVIIAAVVFAPQAAADPADLVPYCSGDQTPMDSSCRVPSSQVFTHGESGLSPDLPLGVDPGNDPAI</sequence>
<gene>
    <name evidence="2" type="ORF">EAH80_06285</name>
</gene>
<reference evidence="2 3" key="1">
    <citation type="journal article" date="2019" name="Environ. Microbiol.">
        <title>Species interactions and distinct microbial communities in high Arctic permafrost affected cryosols are associated with the CH4 and CO2 gas fluxes.</title>
        <authorList>
            <person name="Altshuler I."/>
            <person name="Hamel J."/>
            <person name="Turney S."/>
            <person name="Magnuson E."/>
            <person name="Levesque R."/>
            <person name="Greer C."/>
            <person name="Whyte L.G."/>
        </authorList>
    </citation>
    <scope>NUCLEOTIDE SEQUENCE [LARGE SCALE GENOMIC DNA]</scope>
    <source>
        <strain evidence="2 3">S5.20</strain>
    </source>
</reference>
<comment type="caution">
    <text evidence="2">The sequence shown here is derived from an EMBL/GenBank/DDBJ whole genome shotgun (WGS) entry which is preliminary data.</text>
</comment>
<organism evidence="2 3">
    <name type="scientific">Mycolicibacterium hodleri</name>
    <dbReference type="NCBI Taxonomy" id="49897"/>
    <lineage>
        <taxon>Bacteria</taxon>
        <taxon>Bacillati</taxon>
        <taxon>Actinomycetota</taxon>
        <taxon>Actinomycetes</taxon>
        <taxon>Mycobacteriales</taxon>
        <taxon>Mycobacteriaceae</taxon>
        <taxon>Mycolicibacterium</taxon>
    </lineage>
</organism>
<dbReference type="EMBL" id="RCZG01000002">
    <property type="protein sequence ID" value="TPG36065.1"/>
    <property type="molecule type" value="Genomic_DNA"/>
</dbReference>
<evidence type="ECO:0000313" key="2">
    <source>
        <dbReference type="EMBL" id="TPG36065.1"/>
    </source>
</evidence>
<keyword evidence="3" id="KW-1185">Reference proteome</keyword>
<dbReference type="OrthoDB" id="4751819at2"/>
<evidence type="ECO:0000313" key="3">
    <source>
        <dbReference type="Proteomes" id="UP000320095"/>
    </source>
</evidence>
<proteinExistence type="predicted"/>
<feature type="region of interest" description="Disordered" evidence="1">
    <location>
        <begin position="36"/>
        <end position="68"/>
    </location>
</feature>
<evidence type="ECO:0000256" key="1">
    <source>
        <dbReference type="SAM" id="MobiDB-lite"/>
    </source>
</evidence>